<dbReference type="PANTHER" id="PTHR12521:SF0">
    <property type="entry name" value="ADP-RIBOSE GLYCOHYDROLASE OARD1"/>
    <property type="match status" value="1"/>
</dbReference>
<accession>A0A562V0R2</accession>
<evidence type="ECO:0000313" key="3">
    <source>
        <dbReference type="EMBL" id="TWJ11468.1"/>
    </source>
</evidence>
<dbReference type="InterPro" id="IPR050892">
    <property type="entry name" value="ADP-ribose_metab_enzymes"/>
</dbReference>
<evidence type="ECO:0000256" key="1">
    <source>
        <dbReference type="ARBA" id="ARBA00035885"/>
    </source>
</evidence>
<dbReference type="CDD" id="cd02901">
    <property type="entry name" value="Macro_Poa1p-like"/>
    <property type="match status" value="1"/>
</dbReference>
<dbReference type="InterPro" id="IPR043472">
    <property type="entry name" value="Macro_dom-like"/>
</dbReference>
<dbReference type="SMART" id="SM00506">
    <property type="entry name" value="A1pp"/>
    <property type="match status" value="1"/>
</dbReference>
<dbReference type="Gene3D" id="3.40.220.10">
    <property type="entry name" value="Leucine Aminopeptidase, subunit E, domain 1"/>
    <property type="match status" value="1"/>
</dbReference>
<dbReference type="InterPro" id="IPR002589">
    <property type="entry name" value="Macro_dom"/>
</dbReference>
<proteinExistence type="predicted"/>
<name>A0A562V0R2_9ACTN</name>
<protein>
    <submittedName>
        <fullName evidence="3">O-acetyl-ADP-ribose deacetylase (Regulator of RNase III)</fullName>
    </submittedName>
</protein>
<dbReference type="Proteomes" id="UP000321617">
    <property type="component" value="Unassembled WGS sequence"/>
</dbReference>
<evidence type="ECO:0000313" key="4">
    <source>
        <dbReference type="Proteomes" id="UP000321617"/>
    </source>
</evidence>
<gene>
    <name evidence="3" type="ORF">LX16_2190</name>
</gene>
<keyword evidence="4" id="KW-1185">Reference proteome</keyword>
<dbReference type="AlphaFoldDB" id="A0A562V0R2"/>
<dbReference type="PROSITE" id="PS51154">
    <property type="entry name" value="MACRO"/>
    <property type="match status" value="1"/>
</dbReference>
<dbReference type="RefSeq" id="WP_158645558.1">
    <property type="nucleotide sequence ID" value="NZ_BAABIJ010000002.1"/>
</dbReference>
<dbReference type="PANTHER" id="PTHR12521">
    <property type="entry name" value="PROTEIN C6ORF130"/>
    <property type="match status" value="1"/>
</dbReference>
<dbReference type="EMBL" id="VLLL01000006">
    <property type="protein sequence ID" value="TWJ11468.1"/>
    <property type="molecule type" value="Genomic_DNA"/>
</dbReference>
<dbReference type="OrthoDB" id="9780211at2"/>
<sequence>MIALVGGDLLKDDADVLVNPVNVVGVMGRGLAAQFKRAYPENFAAYRRACERGELRVGTVLAVPIPHARWVVNLPTKRHWRAASRLEDVAAGLDGLVDFLERTPVDSVAVPALGAGLGGLPWPEVEALTREKLGTLEVTVRLYAPAGT</sequence>
<organism evidence="3 4">
    <name type="scientific">Stackebrandtia albiflava</name>
    <dbReference type="NCBI Taxonomy" id="406432"/>
    <lineage>
        <taxon>Bacteria</taxon>
        <taxon>Bacillati</taxon>
        <taxon>Actinomycetota</taxon>
        <taxon>Actinomycetes</taxon>
        <taxon>Glycomycetales</taxon>
        <taxon>Glycomycetaceae</taxon>
        <taxon>Stackebrandtia</taxon>
    </lineage>
</organism>
<comment type="caution">
    <text evidence="3">The sequence shown here is derived from an EMBL/GenBank/DDBJ whole genome shotgun (WGS) entry which is preliminary data.</text>
</comment>
<dbReference type="SUPFAM" id="SSF52949">
    <property type="entry name" value="Macro domain-like"/>
    <property type="match status" value="1"/>
</dbReference>
<comment type="catalytic activity">
    <reaction evidence="1">
        <text>an N-(ADP-alpha-D-ribosyl)-thymidine in DNA + H2O = a thymidine in DNA + ADP-D-ribose</text>
        <dbReference type="Rhea" id="RHEA:71655"/>
        <dbReference type="Rhea" id="RHEA-COMP:13556"/>
        <dbReference type="Rhea" id="RHEA-COMP:18051"/>
        <dbReference type="ChEBI" id="CHEBI:15377"/>
        <dbReference type="ChEBI" id="CHEBI:57967"/>
        <dbReference type="ChEBI" id="CHEBI:137386"/>
        <dbReference type="ChEBI" id="CHEBI:191199"/>
    </reaction>
    <physiologicalReaction direction="left-to-right" evidence="1">
        <dbReference type="Rhea" id="RHEA:71656"/>
    </physiologicalReaction>
</comment>
<dbReference type="Pfam" id="PF01661">
    <property type="entry name" value="Macro"/>
    <property type="match status" value="1"/>
</dbReference>
<evidence type="ECO:0000259" key="2">
    <source>
        <dbReference type="PROSITE" id="PS51154"/>
    </source>
</evidence>
<dbReference type="GO" id="GO:0140291">
    <property type="term" value="P:peptidyl-glutamate ADP-deribosylation"/>
    <property type="evidence" value="ECO:0007669"/>
    <property type="project" value="TreeGrafter"/>
</dbReference>
<reference evidence="3 4" key="1">
    <citation type="journal article" date="2013" name="Stand. Genomic Sci.">
        <title>Genomic Encyclopedia of Type Strains, Phase I: The one thousand microbial genomes (KMG-I) project.</title>
        <authorList>
            <person name="Kyrpides N.C."/>
            <person name="Woyke T."/>
            <person name="Eisen J.A."/>
            <person name="Garrity G."/>
            <person name="Lilburn T.G."/>
            <person name="Beck B.J."/>
            <person name="Whitman W.B."/>
            <person name="Hugenholtz P."/>
            <person name="Klenk H.P."/>
        </authorList>
    </citation>
    <scope>NUCLEOTIDE SEQUENCE [LARGE SCALE GENOMIC DNA]</scope>
    <source>
        <strain evidence="3 4">DSM 45044</strain>
    </source>
</reference>
<feature type="domain" description="Macro" evidence="2">
    <location>
        <begin position="1"/>
        <end position="148"/>
    </location>
</feature>